<feature type="compositionally biased region" description="Polar residues" evidence="12">
    <location>
        <begin position="2115"/>
        <end position="2127"/>
    </location>
</feature>
<feature type="region of interest" description="Disordered" evidence="12">
    <location>
        <begin position="1442"/>
        <end position="1549"/>
    </location>
</feature>
<evidence type="ECO:0000256" key="2">
    <source>
        <dbReference type="ARBA" id="ARBA00005988"/>
    </source>
</evidence>
<dbReference type="Gene3D" id="3.40.630.10">
    <property type="entry name" value="Zn peptidases"/>
    <property type="match status" value="1"/>
</dbReference>
<evidence type="ECO:0000256" key="7">
    <source>
        <dbReference type="ARBA" id="ARBA00022801"/>
    </source>
</evidence>
<feature type="compositionally biased region" description="Acidic residues" evidence="12">
    <location>
        <begin position="2151"/>
        <end position="2165"/>
    </location>
</feature>
<feature type="compositionally biased region" description="Basic and acidic residues" evidence="12">
    <location>
        <begin position="826"/>
        <end position="888"/>
    </location>
</feature>
<organism evidence="15 16">
    <name type="scientific">Musca domestica</name>
    <name type="common">House fly</name>
    <dbReference type="NCBI Taxonomy" id="7370"/>
    <lineage>
        <taxon>Eukaryota</taxon>
        <taxon>Metazoa</taxon>
        <taxon>Ecdysozoa</taxon>
        <taxon>Arthropoda</taxon>
        <taxon>Hexapoda</taxon>
        <taxon>Insecta</taxon>
        <taxon>Pterygota</taxon>
        <taxon>Neoptera</taxon>
        <taxon>Endopterygota</taxon>
        <taxon>Diptera</taxon>
        <taxon>Brachycera</taxon>
        <taxon>Muscomorpha</taxon>
        <taxon>Muscoidea</taxon>
        <taxon>Muscidae</taxon>
        <taxon>Musca</taxon>
    </lineage>
</organism>
<evidence type="ECO:0000256" key="3">
    <source>
        <dbReference type="ARBA" id="ARBA00022645"/>
    </source>
</evidence>
<dbReference type="InterPro" id="IPR036990">
    <property type="entry name" value="M14A-like_propep"/>
</dbReference>
<feature type="compositionally biased region" description="Basic and acidic residues" evidence="12">
    <location>
        <begin position="927"/>
        <end position="937"/>
    </location>
</feature>
<dbReference type="GeneID" id="101897996"/>
<feature type="compositionally biased region" description="Basic residues" evidence="12">
    <location>
        <begin position="1957"/>
        <end position="1988"/>
    </location>
</feature>
<feature type="compositionally biased region" description="Basic and acidic residues" evidence="12">
    <location>
        <begin position="1448"/>
        <end position="1457"/>
    </location>
</feature>
<feature type="region of interest" description="Disordered" evidence="12">
    <location>
        <begin position="1676"/>
        <end position="1702"/>
    </location>
</feature>
<feature type="compositionally biased region" description="Acidic residues" evidence="12">
    <location>
        <begin position="2044"/>
        <end position="2079"/>
    </location>
</feature>
<keyword evidence="6 13" id="KW-0732">Signal</keyword>
<keyword evidence="5" id="KW-0479">Metal-binding</keyword>
<feature type="compositionally biased region" description="Basic residues" evidence="12">
    <location>
        <begin position="377"/>
        <end position="396"/>
    </location>
</feature>
<comment type="caution">
    <text evidence="11">Lacks conserved residue(s) required for the propagation of feature annotation.</text>
</comment>
<keyword evidence="10" id="KW-1015">Disulfide bond</keyword>
<feature type="compositionally biased region" description="Low complexity" evidence="12">
    <location>
        <begin position="1997"/>
        <end position="2013"/>
    </location>
</feature>
<keyword evidence="7" id="KW-0378">Hydrolase</keyword>
<dbReference type="PRINTS" id="PR00765">
    <property type="entry name" value="CRBOXYPTASEA"/>
</dbReference>
<reference evidence="16" key="1">
    <citation type="submission" date="2025-08" db="UniProtKB">
        <authorList>
            <consortium name="RefSeq"/>
        </authorList>
    </citation>
    <scope>IDENTIFICATION</scope>
    <source>
        <strain evidence="16">Aabys</strain>
        <tissue evidence="16">Whole body</tissue>
    </source>
</reference>
<feature type="compositionally biased region" description="Polar residues" evidence="12">
    <location>
        <begin position="1841"/>
        <end position="1859"/>
    </location>
</feature>
<dbReference type="SMART" id="SM00631">
    <property type="entry name" value="Zn_pept"/>
    <property type="match status" value="1"/>
</dbReference>
<dbReference type="PROSITE" id="PS52035">
    <property type="entry name" value="PEPTIDASE_M14"/>
    <property type="match status" value="1"/>
</dbReference>
<gene>
    <name evidence="16" type="primary">LOC101897996</name>
</gene>
<dbReference type="PANTHER" id="PTHR11705">
    <property type="entry name" value="PROTEASE FAMILY M14 CARBOXYPEPTIDASE A,B"/>
    <property type="match status" value="1"/>
</dbReference>
<dbReference type="RefSeq" id="XP_058977915.1">
    <property type="nucleotide sequence ID" value="XM_059121932.1"/>
</dbReference>
<comment type="similarity">
    <text evidence="2 11">Belongs to the peptidase M14 family.</text>
</comment>
<evidence type="ECO:0000256" key="4">
    <source>
        <dbReference type="ARBA" id="ARBA00022670"/>
    </source>
</evidence>
<evidence type="ECO:0000313" key="15">
    <source>
        <dbReference type="Proteomes" id="UP001652621"/>
    </source>
</evidence>
<feature type="signal peptide" evidence="13">
    <location>
        <begin position="1"/>
        <end position="18"/>
    </location>
</feature>
<feature type="domain" description="Peptidase M14" evidence="14">
    <location>
        <begin position="2534"/>
        <end position="2877"/>
    </location>
</feature>
<protein>
    <submittedName>
        <fullName evidence="16">Protein PFC0760c</fullName>
    </submittedName>
</protein>
<evidence type="ECO:0000256" key="6">
    <source>
        <dbReference type="ARBA" id="ARBA00022729"/>
    </source>
</evidence>
<comment type="cofactor">
    <cofactor evidence="1">
        <name>Zn(2+)</name>
        <dbReference type="ChEBI" id="CHEBI:29105"/>
    </cofactor>
</comment>
<dbReference type="Gene3D" id="3.30.70.340">
    <property type="entry name" value="Metallocarboxypeptidase-like"/>
    <property type="match status" value="1"/>
</dbReference>
<proteinExistence type="inferred from homology"/>
<feature type="region of interest" description="Disordered" evidence="12">
    <location>
        <begin position="629"/>
        <end position="667"/>
    </location>
</feature>
<feature type="region of interest" description="Disordered" evidence="12">
    <location>
        <begin position="826"/>
        <end position="940"/>
    </location>
</feature>
<feature type="region of interest" description="Disordered" evidence="12">
    <location>
        <begin position="367"/>
        <end position="426"/>
    </location>
</feature>
<dbReference type="PANTHER" id="PTHR11705:SF89">
    <property type="entry name" value="PEPTIDASE M14 CARBOXYPEPTIDASE A DOMAIN-CONTAINING PROTEIN"/>
    <property type="match status" value="1"/>
</dbReference>
<evidence type="ECO:0000259" key="14">
    <source>
        <dbReference type="PROSITE" id="PS52035"/>
    </source>
</evidence>
<keyword evidence="8" id="KW-0862">Zinc</keyword>
<sequence length="2877" mass="328164">MCWFFIVIKVLMLKLLLASISGLSEVGASPNYEYGYHPSAEEFDNLLRETHRTWTHDILKKQSDRELYRHQAENQVNTFVPKFQYENHHLNKYFNNFNNIPTTTPTSTTTSRPKPHIFSQDLQESATNNRYQDLQESANNNRYHFASNMDFHLNDNIFGNNGNNDDDDEVGNQIYEGEVDMKDNAVVPFQTKPANFPEINLKPIHPNELEKYSLNNLYKNNTRAHFPIYFTNPSTGIVYAITEMGKSPNNTLPRTNGSIPIFITKEQYERDIQQLKQEYEQQCKTPPADDKDTNKINTKFQIPSSFSRPQKNNQTSVTTMRPQIIRLNSKPNTSAAPSVSKLITPLKKPSPVIVRTELTVKDKIAPGISTTTARPSLNHRLKLKNKRKNKKSKPPGHRISSTAKPRPTQGLLAPGGGPPILVGKRTTTRRPYEGIYKLATQLEKPNFGTTIFSTAPITATATSKGEAAGGEGTKGQLEFINLDRKRRSANKQGYEEERGRSVHEIQMNVETEGGNDINNEMEIGINFKDENQPKRNRRTINNREKEINKKIREVMEFKRHRKTLPGEENKTLIFSEGENGAQLNQGFKSEDKIWNYNESEKDSGNERNSEEILRMEDNEIDNIESKDIDNQSYSKDINSNDEMKRNATDNIESKSNNKNSKHKIFKDRIEEDAIDNIKRKDVDNNSDDSNSNNFNMEMEEIKNIDNNSKEEHDFKEKDIYGDYIGGDIVKDSLEAFPVWRKRRTLSLDSDEVDEEPWEGHATDGDDYETSGERKDTYEVNKDGNKINYLDNKIHGEQGIIYNNIQQVEKIRKDMWNAMDDEDLKAHSKDLELKTPREPKNDNDKLSGESIHSDQDIQKLEGDDAKGHSKYLETSDKREEKSENDEFPKESLQPDLKGHSMYLENKIDTGPMKESSGSHKSQGQPRSSDNEKNYDSGKHMRTIGKESTNVRFIVKNMSIDNDKSDTDNMKLKSALPDKQKIINSEENMKNNTHGRESEASYDNLLVKYINTNKEEADIDNMQIPSGISKIQNEIASELNVKNNLNEIGLEEKFESFLVKDKIIDKEEPDIDNNKGHSDPSYNQKIDEHHVKKIQHENEPETRQFLLANINIDKESGVIDNMQGQSEVHNKVGGDIDGMQEQSGDHVNQKLYDLDESVNNYPHESELKGNNAAVLVKNTIIDKKKWENDNKNEYSGPLNNRQTHRNGRTVRNIKERAEQYQNDEHFLVKNTDIDKEKTDIDNIVGLKSKLPDIQNQQFNVNGPTIIDNGGADIENLREEHTFSDNQKIIDNLKMTANIASESEKTEMEKNDGRLLMESEIIDNIKSKSASTEGKSELVNNEEVKNNVQSLSRTAYDSEQMIFGKYKPTSNKKLVDLKYVIDNKYGDSTINSYDFDAKSNVDTGEKIINEIKNLQSKMNIRNQKLIDNQLIDIDISSEPIFSDNVLGSNKNSKETTKNEIESVGMDNTVPRQKRSLRVNNQQGIDDKLSQQEFSRQKRSLRANNQQRIDDKLSQQEFSRLSFSKESRNAMGNGEYDLGESENGIGRESEFEKNLESPIGKDFLISLNAEDDSQGKELKNKFKFKSSTKNLKMTNVNDEIGENKNGVETNFKQSVGMESEIDPKSSTKNEFSIVFQNKLENKNRKIQGFDSETNNKLEKANKTENLRKPDKILKSIENFQITSPHENKAPNNEVRSSIKSRQENSNNIFKTPKFECKNFKNFERNKPLMAQIITNLKKTLSELNPKLKINPSEILKVSIERSLNPDFQSELKEKLKLLLGKNILNLRKNLLKNKIENKMYSNLPKRIQSENYPVLKKLNQNRNEIIISNKDSQKSVRYLHKRSASYPNSSSLQAKPNSNTLKPNASKLKPSASNLKPNANHLKPNASNLKPNASLPKFVKKSSMNSTGIQNSTAIPGNSLNNSTQNPNYSTNKLPITANNRSTANAKRSKFKTPLNITKIKDHKNRKSNSTSKRRKSATKSKKKRKSQKPKPSKIPNLKINNSTNSNTTQTETTTSRSTKETGGKRSKLSKDEDEDYDFFDAGGGVPADDDDDDEEEDDSEEEDDDDEDDYGDSYESLEETTPIEENVSSAEPEADFGALPEEAEQQQTTSYEPELKPITNSYEESTSQTKYDPPKVDFRKRIRRRPGTKRPSDNDYEDDDEEGDDDDGVSGLSSNLGGFFRMIFYPVQMVFSSIMDTFGAGGSDLDNRKPAIGSAYPYPQYTSYHNTLKQHSNDDYVYDDEDDDIDDYDGDSGESSLTGWFSSLFGFNRRNKKITSTTISPAAAAASSHNKPGKTSGNWFQSWFGFGNSDGVDKTDSIVYEDESEYDKWFSSWFGDIKPKARKRTTTTTTTTTQLPQVPILTIVDPMRNPQNWIGILAHHIINQTSTTTQSPLKEIWSRVTSPATTTTTENPDIPRKISYNKYQIWRLKPQDDSQVQALEDYKNSDEGNKLQWLKGPSLRGLTDVLVPPRMLNDFQTSLSFESIDHEVLIFDVGKAIAYEKSKEDYLLTTTQSPKKRHNTNRFANNNNKPLAMTWMRYYEFDDIVTYLENMRMRYPQLVELIHIGRSYEGRPLIVMKIESKEAAAANSANLQTHEKAKLRNKKKIGIANAVFIEGGTHGAEWIAPATATWIINELLKTMKTNKSISDEQSLIRNTTWYIMPVLNPDGYVYSHEYDRFWKKSRSRHISRPSGLINSAMTWLQKKRVRDRVCYGVDLDRNWNYQWGKRGSSRSPCSEFFAGPGPFSEPETKALSEFLMDYRSHIKLYISMQAYGQIISYPYKANTTYDAERLDDFLDVAMVGTDGLRKKGSKTRYKIDSTNDLVENRSGCSDAFVAYDVGIPFSYTMQLADNGVHGYLLPSAAIESTSRDAFEIILAMLDYI</sequence>
<evidence type="ECO:0000256" key="10">
    <source>
        <dbReference type="ARBA" id="ARBA00023157"/>
    </source>
</evidence>
<feature type="compositionally biased region" description="Polar residues" evidence="12">
    <location>
        <begin position="917"/>
        <end position="926"/>
    </location>
</feature>
<dbReference type="InterPro" id="IPR000834">
    <property type="entry name" value="Peptidase_M14"/>
</dbReference>
<dbReference type="Proteomes" id="UP001652621">
    <property type="component" value="Unplaced"/>
</dbReference>
<feature type="compositionally biased region" description="Polar residues" evidence="12">
    <location>
        <begin position="1898"/>
        <end position="1942"/>
    </location>
</feature>
<feature type="region of interest" description="Disordered" evidence="12">
    <location>
        <begin position="747"/>
        <end position="775"/>
    </location>
</feature>
<dbReference type="Pfam" id="PF02244">
    <property type="entry name" value="Propep_M14"/>
    <property type="match status" value="1"/>
</dbReference>
<dbReference type="InterPro" id="IPR003146">
    <property type="entry name" value="M14A_act_pep"/>
</dbReference>
<name>A0ABM3UWK6_MUSDO</name>
<dbReference type="Pfam" id="PF00246">
    <property type="entry name" value="Peptidase_M14"/>
    <property type="match status" value="1"/>
</dbReference>
<evidence type="ECO:0000256" key="9">
    <source>
        <dbReference type="ARBA" id="ARBA00023049"/>
    </source>
</evidence>
<evidence type="ECO:0000256" key="11">
    <source>
        <dbReference type="PROSITE-ProRule" id="PRU01379"/>
    </source>
</evidence>
<feature type="region of interest" description="Disordered" evidence="12">
    <location>
        <begin position="96"/>
        <end position="115"/>
    </location>
</feature>
<dbReference type="SUPFAM" id="SSF54897">
    <property type="entry name" value="Protease propeptides/inhibitors"/>
    <property type="match status" value="1"/>
</dbReference>
<evidence type="ECO:0000256" key="8">
    <source>
        <dbReference type="ARBA" id="ARBA00022833"/>
    </source>
</evidence>
<feature type="compositionally biased region" description="Low complexity" evidence="12">
    <location>
        <begin position="101"/>
        <end position="111"/>
    </location>
</feature>
<keyword evidence="9" id="KW-0482">Metalloprotease</keyword>
<evidence type="ECO:0000256" key="12">
    <source>
        <dbReference type="SAM" id="MobiDB-lite"/>
    </source>
</evidence>
<keyword evidence="4" id="KW-0645">Protease</keyword>
<feature type="chain" id="PRO_5046883326" evidence="13">
    <location>
        <begin position="19"/>
        <end position="2877"/>
    </location>
</feature>
<keyword evidence="3" id="KW-0121">Carboxypeptidase</keyword>
<evidence type="ECO:0000313" key="16">
    <source>
        <dbReference type="RefSeq" id="XP_058977915.1"/>
    </source>
</evidence>
<accession>A0ABM3UWK6</accession>
<evidence type="ECO:0000256" key="1">
    <source>
        <dbReference type="ARBA" id="ARBA00001947"/>
    </source>
</evidence>
<evidence type="ECO:0000256" key="13">
    <source>
        <dbReference type="SAM" id="SignalP"/>
    </source>
</evidence>
<feature type="region of interest" description="Disordered" evidence="12">
    <location>
        <begin position="1837"/>
        <end position="2167"/>
    </location>
</feature>
<evidence type="ECO:0000256" key="5">
    <source>
        <dbReference type="ARBA" id="ARBA00022723"/>
    </source>
</evidence>
<keyword evidence="15" id="KW-1185">Reference proteome</keyword>
<dbReference type="SUPFAM" id="SSF53187">
    <property type="entry name" value="Zn-dependent exopeptidases"/>
    <property type="match status" value="1"/>
</dbReference>